<feature type="region of interest" description="Disordered" evidence="1">
    <location>
        <begin position="1"/>
        <end position="29"/>
    </location>
</feature>
<dbReference type="EMBL" id="BPLQ01011198">
    <property type="protein sequence ID" value="GIY56419.1"/>
    <property type="molecule type" value="Genomic_DNA"/>
</dbReference>
<evidence type="ECO:0000256" key="1">
    <source>
        <dbReference type="SAM" id="MobiDB-lite"/>
    </source>
</evidence>
<evidence type="ECO:0000313" key="2">
    <source>
        <dbReference type="EMBL" id="GIY56419.1"/>
    </source>
</evidence>
<organism evidence="2 3">
    <name type="scientific">Caerostris darwini</name>
    <dbReference type="NCBI Taxonomy" id="1538125"/>
    <lineage>
        <taxon>Eukaryota</taxon>
        <taxon>Metazoa</taxon>
        <taxon>Ecdysozoa</taxon>
        <taxon>Arthropoda</taxon>
        <taxon>Chelicerata</taxon>
        <taxon>Arachnida</taxon>
        <taxon>Araneae</taxon>
        <taxon>Araneomorphae</taxon>
        <taxon>Entelegynae</taxon>
        <taxon>Araneoidea</taxon>
        <taxon>Araneidae</taxon>
        <taxon>Caerostris</taxon>
    </lineage>
</organism>
<dbReference type="AlphaFoldDB" id="A0AAV4UFF7"/>
<protein>
    <submittedName>
        <fullName evidence="2">Uncharacterized protein</fullName>
    </submittedName>
</protein>
<feature type="compositionally biased region" description="Polar residues" evidence="1">
    <location>
        <begin position="1"/>
        <end position="15"/>
    </location>
</feature>
<keyword evidence="3" id="KW-1185">Reference proteome</keyword>
<gene>
    <name evidence="2" type="ORF">CDAR_62601</name>
</gene>
<sequence length="131" mass="14465">MSTTQELDTMNYSADNNKENHTAERGEGKIKKKSLFSAGSFSIHTLGRVAARFLAALASSERCQRAHLLRSSNCSWEGRERRITVICMGSFGRFGSGRSGIQADQGFVSEASAFLGLPLSIRGKRWKMGFR</sequence>
<dbReference type="Proteomes" id="UP001054837">
    <property type="component" value="Unassembled WGS sequence"/>
</dbReference>
<name>A0AAV4UFF7_9ARAC</name>
<feature type="compositionally biased region" description="Basic and acidic residues" evidence="1">
    <location>
        <begin position="16"/>
        <end position="29"/>
    </location>
</feature>
<proteinExistence type="predicted"/>
<reference evidence="2 3" key="1">
    <citation type="submission" date="2021-06" db="EMBL/GenBank/DDBJ databases">
        <title>Caerostris darwini draft genome.</title>
        <authorList>
            <person name="Kono N."/>
            <person name="Arakawa K."/>
        </authorList>
    </citation>
    <scope>NUCLEOTIDE SEQUENCE [LARGE SCALE GENOMIC DNA]</scope>
</reference>
<comment type="caution">
    <text evidence="2">The sequence shown here is derived from an EMBL/GenBank/DDBJ whole genome shotgun (WGS) entry which is preliminary data.</text>
</comment>
<accession>A0AAV4UFF7</accession>
<evidence type="ECO:0000313" key="3">
    <source>
        <dbReference type="Proteomes" id="UP001054837"/>
    </source>
</evidence>